<evidence type="ECO:0000313" key="2">
    <source>
        <dbReference type="EMBL" id="TDD94644.1"/>
    </source>
</evidence>
<comment type="caution">
    <text evidence="2">The sequence shown here is derived from an EMBL/GenBank/DDBJ whole genome shotgun (WGS) entry which is preliminary data.</text>
</comment>
<keyword evidence="1" id="KW-0812">Transmembrane</keyword>
<protein>
    <submittedName>
        <fullName evidence="2">Uncharacterized protein</fullName>
    </submittedName>
</protein>
<proteinExistence type="predicted"/>
<keyword evidence="1" id="KW-1133">Transmembrane helix</keyword>
<dbReference type="OrthoDB" id="10012758at2"/>
<dbReference type="EMBL" id="SMKU01000018">
    <property type="protein sequence ID" value="TDD94644.1"/>
    <property type="molecule type" value="Genomic_DNA"/>
</dbReference>
<evidence type="ECO:0000313" key="3">
    <source>
        <dbReference type="Proteomes" id="UP000294513"/>
    </source>
</evidence>
<reference evidence="2 3" key="1">
    <citation type="submission" date="2019-03" db="EMBL/GenBank/DDBJ databases">
        <title>Draft genome sequences of novel Actinobacteria.</title>
        <authorList>
            <person name="Sahin N."/>
            <person name="Ay H."/>
            <person name="Saygin H."/>
        </authorList>
    </citation>
    <scope>NUCLEOTIDE SEQUENCE [LARGE SCALE GENOMIC DNA]</scope>
    <source>
        <strain evidence="2 3">H3C3</strain>
    </source>
</reference>
<evidence type="ECO:0000256" key="1">
    <source>
        <dbReference type="SAM" id="Phobius"/>
    </source>
</evidence>
<feature type="transmembrane region" description="Helical" evidence="1">
    <location>
        <begin position="87"/>
        <end position="108"/>
    </location>
</feature>
<dbReference type="Proteomes" id="UP000294513">
    <property type="component" value="Unassembled WGS sequence"/>
</dbReference>
<gene>
    <name evidence="2" type="ORF">E1298_06585</name>
</gene>
<keyword evidence="1" id="KW-0472">Membrane</keyword>
<organism evidence="2 3">
    <name type="scientific">Actinomadura rubrisoli</name>
    <dbReference type="NCBI Taxonomy" id="2530368"/>
    <lineage>
        <taxon>Bacteria</taxon>
        <taxon>Bacillati</taxon>
        <taxon>Actinomycetota</taxon>
        <taxon>Actinomycetes</taxon>
        <taxon>Streptosporangiales</taxon>
        <taxon>Thermomonosporaceae</taxon>
        <taxon>Actinomadura</taxon>
    </lineage>
</organism>
<dbReference type="RefSeq" id="WP_131889994.1">
    <property type="nucleotide sequence ID" value="NZ_SMKU01000018.1"/>
</dbReference>
<accession>A0A4R5CBY1</accession>
<name>A0A4R5CBY1_9ACTN</name>
<feature type="transmembrane region" description="Helical" evidence="1">
    <location>
        <begin position="57"/>
        <end position="80"/>
    </location>
</feature>
<dbReference type="AlphaFoldDB" id="A0A4R5CBY1"/>
<feature type="transmembrane region" description="Helical" evidence="1">
    <location>
        <begin position="21"/>
        <end position="45"/>
    </location>
</feature>
<keyword evidence="3" id="KW-1185">Reference proteome</keyword>
<sequence>MNRARAPRVRLHRTPPNPAVVRRYLWLCLVRFAAVGIIASAVFIFVVDDFPRTMLPFLAACVTATVSCALLVVISAMGLMNRPVPPLVLFAVGTWVVGLLAAFAATVAGEGGGWGAFVVGCVVMVAARPPLMLRNYLAALSSGRFPPRHGPR</sequence>
<feature type="transmembrane region" description="Helical" evidence="1">
    <location>
        <begin position="114"/>
        <end position="131"/>
    </location>
</feature>